<dbReference type="AlphaFoldDB" id="A0A286GVN1"/>
<accession>A0A286GVN1</accession>
<protein>
    <submittedName>
        <fullName evidence="2">Uncharacterized protein</fullName>
    </submittedName>
</protein>
<evidence type="ECO:0000313" key="3">
    <source>
        <dbReference type="Proteomes" id="UP000219482"/>
    </source>
</evidence>
<feature type="compositionally biased region" description="Pro residues" evidence="1">
    <location>
        <begin position="54"/>
        <end position="82"/>
    </location>
</feature>
<name>A0A286GVN1_9ACTN</name>
<sequence length="179" mass="17718">MNRRALGTVRAMARTTAFVGAAAILALGGFAALPDDEPKYLGDMPSSLEQPAAERPPAPRSDPGPAAGGPPDPVQGPTPVVPEAPAGVGGVPGERVPAPAADTSLDIQAGSSGNGSGAPTPGLPPFFDDIIDTVEEIANCAVDLILDLPDGVRIDCLTGLELPPLPALPGGPLLGGTTP</sequence>
<dbReference type="EMBL" id="OCNK01000002">
    <property type="protein sequence ID" value="SOD99159.1"/>
    <property type="molecule type" value="Genomic_DNA"/>
</dbReference>
<gene>
    <name evidence="2" type="ORF">SAMN06272739_2187</name>
</gene>
<reference evidence="3" key="1">
    <citation type="submission" date="2017-09" db="EMBL/GenBank/DDBJ databases">
        <authorList>
            <person name="Varghese N."/>
            <person name="Submissions S."/>
        </authorList>
    </citation>
    <scope>NUCLEOTIDE SEQUENCE [LARGE SCALE GENOMIC DNA]</scope>
    <source>
        <strain evidence="3">DSM 44270</strain>
    </source>
</reference>
<evidence type="ECO:0000313" key="2">
    <source>
        <dbReference type="EMBL" id="SOD99159.1"/>
    </source>
</evidence>
<proteinExistence type="predicted"/>
<organism evidence="2 3">
    <name type="scientific">Blastococcus haudaquaticus</name>
    <dbReference type="NCBI Taxonomy" id="1938745"/>
    <lineage>
        <taxon>Bacteria</taxon>
        <taxon>Bacillati</taxon>
        <taxon>Actinomycetota</taxon>
        <taxon>Actinomycetes</taxon>
        <taxon>Geodermatophilales</taxon>
        <taxon>Geodermatophilaceae</taxon>
        <taxon>Blastococcus</taxon>
    </lineage>
</organism>
<feature type="region of interest" description="Disordered" evidence="1">
    <location>
        <begin position="35"/>
        <end position="124"/>
    </location>
</feature>
<evidence type="ECO:0000256" key="1">
    <source>
        <dbReference type="SAM" id="MobiDB-lite"/>
    </source>
</evidence>
<dbReference type="Proteomes" id="UP000219482">
    <property type="component" value="Unassembled WGS sequence"/>
</dbReference>
<keyword evidence="3" id="KW-1185">Reference proteome</keyword>